<proteinExistence type="predicted"/>
<dbReference type="Proteomes" id="UP000307087">
    <property type="component" value="Unassembled WGS sequence"/>
</dbReference>
<reference evidence="4 5" key="1">
    <citation type="journal article" date="2009" name="Int. J. Syst. Evol. Microbiol.">
        <title>Nocardioides caeni sp. nov., isolated from wastewater.</title>
        <authorList>
            <person name="Yoon J.H."/>
            <person name="Kang S.J."/>
            <person name="Park S."/>
            <person name="Kim W."/>
            <person name="Oh T.K."/>
        </authorList>
    </citation>
    <scope>NUCLEOTIDE SEQUENCE [LARGE SCALE GENOMIC DNA]</scope>
    <source>
        <strain evidence="4 5">DSM 23134</strain>
    </source>
</reference>
<dbReference type="InterPro" id="IPR016181">
    <property type="entry name" value="Acyl_CoA_acyltransferase"/>
</dbReference>
<dbReference type="PANTHER" id="PTHR43420">
    <property type="entry name" value="ACETYLTRANSFERASE"/>
    <property type="match status" value="1"/>
</dbReference>
<comment type="caution">
    <text evidence="4">The sequence shown here is derived from an EMBL/GenBank/DDBJ whole genome shotgun (WGS) entry which is preliminary data.</text>
</comment>
<dbReference type="InterPro" id="IPR050680">
    <property type="entry name" value="YpeA/RimI_acetyltransf"/>
</dbReference>
<evidence type="ECO:0000313" key="4">
    <source>
        <dbReference type="EMBL" id="THV10788.1"/>
    </source>
</evidence>
<evidence type="ECO:0000313" key="5">
    <source>
        <dbReference type="Proteomes" id="UP000307087"/>
    </source>
</evidence>
<keyword evidence="2" id="KW-0012">Acyltransferase</keyword>
<evidence type="ECO:0000256" key="1">
    <source>
        <dbReference type="ARBA" id="ARBA00022679"/>
    </source>
</evidence>
<keyword evidence="5" id="KW-1185">Reference proteome</keyword>
<protein>
    <submittedName>
        <fullName evidence="4">GNAT family N-acetyltransferase</fullName>
    </submittedName>
</protein>
<dbReference type="PROSITE" id="PS51186">
    <property type="entry name" value="GNAT"/>
    <property type="match status" value="1"/>
</dbReference>
<dbReference type="EMBL" id="STGW01000009">
    <property type="protein sequence ID" value="THV10788.1"/>
    <property type="molecule type" value="Genomic_DNA"/>
</dbReference>
<dbReference type="PANTHER" id="PTHR43420:SF12">
    <property type="entry name" value="N-ACETYLTRANSFERASE DOMAIN-CONTAINING PROTEIN"/>
    <property type="match status" value="1"/>
</dbReference>
<dbReference type="InterPro" id="IPR000182">
    <property type="entry name" value="GNAT_dom"/>
</dbReference>
<sequence>MIRAAAPGDVDRLVRLESDCQGVDAWSPQLVSDGVTGALPTIAWLIDEGRDGYAVASYVDDVVELQRIGVDPGLRRSGLGSRLLEAVVDRAEGAARVLLEVREDNAAARAFYAAHDFAEVHRRPRYYRDGATALVLQRDLRDERDGSDDGE</sequence>
<dbReference type="OrthoDB" id="529907at2"/>
<dbReference type="Pfam" id="PF00583">
    <property type="entry name" value="Acetyltransf_1"/>
    <property type="match status" value="1"/>
</dbReference>
<organism evidence="4 5">
    <name type="scientific">Nocardioides caeni</name>
    <dbReference type="NCBI Taxonomy" id="574700"/>
    <lineage>
        <taxon>Bacteria</taxon>
        <taxon>Bacillati</taxon>
        <taxon>Actinomycetota</taxon>
        <taxon>Actinomycetes</taxon>
        <taxon>Propionibacteriales</taxon>
        <taxon>Nocardioidaceae</taxon>
        <taxon>Nocardioides</taxon>
    </lineage>
</organism>
<dbReference type="SUPFAM" id="SSF55729">
    <property type="entry name" value="Acyl-CoA N-acyltransferases (Nat)"/>
    <property type="match status" value="1"/>
</dbReference>
<dbReference type="AlphaFoldDB" id="A0A4S8N455"/>
<evidence type="ECO:0000259" key="3">
    <source>
        <dbReference type="PROSITE" id="PS51186"/>
    </source>
</evidence>
<dbReference type="RefSeq" id="WP_136563464.1">
    <property type="nucleotide sequence ID" value="NZ_BAABLS010000004.1"/>
</dbReference>
<evidence type="ECO:0000256" key="2">
    <source>
        <dbReference type="ARBA" id="ARBA00023315"/>
    </source>
</evidence>
<accession>A0A4S8N455</accession>
<dbReference type="Gene3D" id="3.40.630.30">
    <property type="match status" value="1"/>
</dbReference>
<keyword evidence="1 4" id="KW-0808">Transferase</keyword>
<gene>
    <name evidence="4" type="ORF">E9934_13735</name>
</gene>
<dbReference type="GO" id="GO:0016747">
    <property type="term" value="F:acyltransferase activity, transferring groups other than amino-acyl groups"/>
    <property type="evidence" value="ECO:0007669"/>
    <property type="project" value="InterPro"/>
</dbReference>
<feature type="domain" description="N-acetyltransferase" evidence="3">
    <location>
        <begin position="1"/>
        <end position="141"/>
    </location>
</feature>
<dbReference type="CDD" id="cd04301">
    <property type="entry name" value="NAT_SF"/>
    <property type="match status" value="1"/>
</dbReference>
<name>A0A4S8N455_9ACTN</name>